<dbReference type="InterPro" id="IPR036890">
    <property type="entry name" value="HATPase_C_sf"/>
</dbReference>
<proteinExistence type="predicted"/>
<dbReference type="InterPro" id="IPR019734">
    <property type="entry name" value="TPR_rpt"/>
</dbReference>
<keyword evidence="7" id="KW-0067">ATP-binding</keyword>
<dbReference type="Pfam" id="PF07568">
    <property type="entry name" value="HisKA_2"/>
    <property type="match status" value="1"/>
</dbReference>
<dbReference type="InterPro" id="IPR003594">
    <property type="entry name" value="HATPase_dom"/>
</dbReference>
<dbReference type="SUPFAM" id="SSF55874">
    <property type="entry name" value="ATPase domain of HSP90 chaperone/DNA topoisomerase II/histidine kinase"/>
    <property type="match status" value="1"/>
</dbReference>
<dbReference type="KEGG" id="muh:HYN43_008705"/>
<evidence type="ECO:0000256" key="1">
    <source>
        <dbReference type="ARBA" id="ARBA00000085"/>
    </source>
</evidence>
<evidence type="ECO:0000256" key="6">
    <source>
        <dbReference type="ARBA" id="ARBA00022777"/>
    </source>
</evidence>
<feature type="domain" description="Histidine kinase" evidence="11">
    <location>
        <begin position="610"/>
        <end position="801"/>
    </location>
</feature>
<organism evidence="12 13">
    <name type="scientific">Mucilaginibacter celer</name>
    <dbReference type="NCBI Taxonomy" id="2305508"/>
    <lineage>
        <taxon>Bacteria</taxon>
        <taxon>Pseudomonadati</taxon>
        <taxon>Bacteroidota</taxon>
        <taxon>Sphingobacteriia</taxon>
        <taxon>Sphingobacteriales</taxon>
        <taxon>Sphingobacteriaceae</taxon>
        <taxon>Mucilaginibacter</taxon>
    </lineage>
</organism>
<dbReference type="PROSITE" id="PS50005">
    <property type="entry name" value="TPR"/>
    <property type="match status" value="1"/>
</dbReference>
<dbReference type="InterPro" id="IPR005467">
    <property type="entry name" value="His_kinase_dom"/>
</dbReference>
<sequence>MAKTVIFLYFLFWLTVPSNAQMSKLSQEKQQLLLQLSLNYYTVVKEGQVDQDSSLLLVSQKDRLSRWTVITDNFGNALVQSDNKWIDTREPAIAEKRLATLKGIDRVQLLVLLGAYYAFQPGYHQSDRERAQHFLLQARQQSAELYSTFWTNQTLCLLGKNYFKANEVKKGTDCFAQIFDNCKKTKDKVMEAKAWDYQGSYIPPSAATILLKVTSISKANELYQQLNQPAKQVNTLLNLSYLNFLMKNMKVAEAAAISALQIQKTLDFPFVHYTYDIISLISATTNAASKDLEYALKAVKSSLATRDSLGLAYFYARVGHTTYGPKAASYPFANYWLGKALEEFNRTRNPDVFPILFNLAENYNQMGKSTVAIGLLQSTLKKNVPGNTRDKIFLYMSLAENYQSLKRYPEAEKNYLIADELSDKNTMITKDFRAAYVKFKIGRFYFDTKKYDKAEGYFQQALKIPGPKTDEIATLADIHIFLYKIDSVRGNYESAARHLQEYIRYNQAQVDSMDMKNLAGLKLQLLMTKKEKDLQLLQAKNALQIQQANTIRKFIIIGLVISLLVIGMLYNRYHIKNKQKRLMDKKNNQLQQAINEKDELLKSKEWLLKEVHHRVKNNLHTVICLLESQAAYLEKDALKAIENSQHRIYAMSLIHQKLYQSEDIKTVDMSTYLPEFVGYLNDSIGTGNQVYFELAIEQIKLGVSYAVPLSLIINEAVTNSIKYAFPKSRKGMIKITMKNIEQKVQLIIADNGIGISTEKINYASSSLGLKLLKGLTEDIQGDISISNENGTTIRIEFEIDPLMDSFIPETGAVNV</sequence>
<name>A0A494VVP0_9SPHI</name>
<evidence type="ECO:0000256" key="4">
    <source>
        <dbReference type="ARBA" id="ARBA00022679"/>
    </source>
</evidence>
<evidence type="ECO:0000259" key="11">
    <source>
        <dbReference type="PROSITE" id="PS50109"/>
    </source>
</evidence>
<dbReference type="SUPFAM" id="SSF48452">
    <property type="entry name" value="TPR-like"/>
    <property type="match status" value="2"/>
</dbReference>
<keyword evidence="10" id="KW-0472">Membrane</keyword>
<dbReference type="Gene3D" id="3.30.450.20">
    <property type="entry name" value="PAS domain"/>
    <property type="match status" value="1"/>
</dbReference>
<protein>
    <recommendedName>
        <fullName evidence="2">histidine kinase</fullName>
        <ecNumber evidence="2">2.7.13.3</ecNumber>
    </recommendedName>
</protein>
<dbReference type="RefSeq" id="WP_119411329.1">
    <property type="nucleotide sequence ID" value="NZ_CP032869.1"/>
</dbReference>
<evidence type="ECO:0000256" key="2">
    <source>
        <dbReference type="ARBA" id="ARBA00012438"/>
    </source>
</evidence>
<keyword evidence="13" id="KW-1185">Reference proteome</keyword>
<keyword evidence="10" id="KW-0812">Transmembrane</keyword>
<dbReference type="PANTHER" id="PTHR41523">
    <property type="entry name" value="TWO-COMPONENT SYSTEM SENSOR PROTEIN"/>
    <property type="match status" value="1"/>
</dbReference>
<reference evidence="12 13" key="1">
    <citation type="submission" date="2018-10" db="EMBL/GenBank/DDBJ databases">
        <title>Genome sequencing of Mucilaginibacter sp. HYN0043.</title>
        <authorList>
            <person name="Kim M."/>
            <person name="Yi H."/>
        </authorList>
    </citation>
    <scope>NUCLEOTIDE SEQUENCE [LARGE SCALE GENOMIC DNA]</scope>
    <source>
        <strain evidence="12 13">HYN0043</strain>
    </source>
</reference>
<dbReference type="Gene3D" id="1.25.40.10">
    <property type="entry name" value="Tetratricopeptide repeat domain"/>
    <property type="match status" value="3"/>
</dbReference>
<keyword evidence="9" id="KW-0175">Coiled coil</keyword>
<feature type="transmembrane region" description="Helical" evidence="10">
    <location>
        <begin position="554"/>
        <end position="573"/>
    </location>
</feature>
<keyword evidence="8" id="KW-0802">TPR repeat</keyword>
<dbReference type="EC" id="2.7.13.3" evidence="2"/>
<dbReference type="GO" id="GO:0005524">
    <property type="term" value="F:ATP binding"/>
    <property type="evidence" value="ECO:0007669"/>
    <property type="project" value="UniProtKB-KW"/>
</dbReference>
<keyword evidence="5" id="KW-0547">Nucleotide-binding</keyword>
<dbReference type="Proteomes" id="UP000270046">
    <property type="component" value="Chromosome"/>
</dbReference>
<dbReference type="InterPro" id="IPR011495">
    <property type="entry name" value="Sig_transdc_His_kin_sub2_dim/P"/>
</dbReference>
<evidence type="ECO:0000256" key="3">
    <source>
        <dbReference type="ARBA" id="ARBA00022553"/>
    </source>
</evidence>
<keyword evidence="6" id="KW-0418">Kinase</keyword>
<dbReference type="PANTHER" id="PTHR41523:SF8">
    <property type="entry name" value="ETHYLENE RESPONSE SENSOR PROTEIN"/>
    <property type="match status" value="1"/>
</dbReference>
<keyword evidence="10" id="KW-1133">Transmembrane helix</keyword>
<comment type="catalytic activity">
    <reaction evidence="1">
        <text>ATP + protein L-histidine = ADP + protein N-phospho-L-histidine.</text>
        <dbReference type="EC" id="2.7.13.3"/>
    </reaction>
</comment>
<evidence type="ECO:0000313" key="12">
    <source>
        <dbReference type="EMBL" id="AYL95368.1"/>
    </source>
</evidence>
<dbReference type="Gene3D" id="3.30.565.10">
    <property type="entry name" value="Histidine kinase-like ATPase, C-terminal domain"/>
    <property type="match status" value="1"/>
</dbReference>
<dbReference type="Pfam" id="PF02518">
    <property type="entry name" value="HATPase_c"/>
    <property type="match status" value="1"/>
</dbReference>
<feature type="repeat" description="TPR" evidence="8">
    <location>
        <begin position="435"/>
        <end position="468"/>
    </location>
</feature>
<dbReference type="AlphaFoldDB" id="A0A494VVP0"/>
<evidence type="ECO:0000256" key="9">
    <source>
        <dbReference type="SAM" id="Coils"/>
    </source>
</evidence>
<dbReference type="SMART" id="SM00387">
    <property type="entry name" value="HATPase_c"/>
    <property type="match status" value="1"/>
</dbReference>
<dbReference type="EMBL" id="CP032869">
    <property type="protein sequence ID" value="AYL95368.1"/>
    <property type="molecule type" value="Genomic_DNA"/>
</dbReference>
<evidence type="ECO:0000256" key="5">
    <source>
        <dbReference type="ARBA" id="ARBA00022741"/>
    </source>
</evidence>
<evidence type="ECO:0000313" key="13">
    <source>
        <dbReference type="Proteomes" id="UP000270046"/>
    </source>
</evidence>
<dbReference type="InterPro" id="IPR011990">
    <property type="entry name" value="TPR-like_helical_dom_sf"/>
</dbReference>
<dbReference type="OrthoDB" id="1523170at2"/>
<dbReference type="SMART" id="SM00028">
    <property type="entry name" value="TPR"/>
    <property type="match status" value="3"/>
</dbReference>
<dbReference type="GO" id="GO:0004673">
    <property type="term" value="F:protein histidine kinase activity"/>
    <property type="evidence" value="ECO:0007669"/>
    <property type="project" value="UniProtKB-EC"/>
</dbReference>
<keyword evidence="3" id="KW-0597">Phosphoprotein</keyword>
<evidence type="ECO:0000256" key="10">
    <source>
        <dbReference type="SAM" id="Phobius"/>
    </source>
</evidence>
<evidence type="ECO:0000256" key="7">
    <source>
        <dbReference type="ARBA" id="ARBA00022840"/>
    </source>
</evidence>
<dbReference type="PROSITE" id="PS50109">
    <property type="entry name" value="HIS_KIN"/>
    <property type="match status" value="1"/>
</dbReference>
<gene>
    <name evidence="12" type="ORF">HYN43_008705</name>
</gene>
<feature type="coiled-coil region" evidence="9">
    <location>
        <begin position="576"/>
        <end position="610"/>
    </location>
</feature>
<evidence type="ECO:0000256" key="8">
    <source>
        <dbReference type="PROSITE-ProRule" id="PRU00339"/>
    </source>
</evidence>
<keyword evidence="4" id="KW-0808">Transferase</keyword>
<accession>A0A494VVP0</accession>